<sequence length="202" mass="22744">MSNGQPTRRISQVSRRTSMSSGSGQGMGQMPGYGASPAAAHRWRKLSRTMSLALSMGRRFSYLGRPSVAGMHSDHMRMPKMEVKLENTYQLKPDEDKKYSPHAVRTVMQNILDSTLDGVRYDPTSSAIVAQNLTDVIKTRIKEFNYHRYKIIVTVYIGSQKGQSLQMSSRAIWDTENDNFSTATYTNESLFCVALAHGVYFE</sequence>
<feature type="compositionally biased region" description="Polar residues" evidence="2">
    <location>
        <begin position="1"/>
        <end position="10"/>
    </location>
</feature>
<dbReference type="InterPro" id="IPR038586">
    <property type="entry name" value="Tctex-1-like_sf"/>
</dbReference>
<name>A0ABM0GKC0_SACKO</name>
<comment type="similarity">
    <text evidence="1">Belongs to the dynein light chain Tctex-type family.</text>
</comment>
<evidence type="ECO:0000313" key="4">
    <source>
        <dbReference type="RefSeq" id="XP_002731769.1"/>
    </source>
</evidence>
<accession>A0ABM0GKC0</accession>
<dbReference type="Pfam" id="PF03645">
    <property type="entry name" value="Tctex-1"/>
    <property type="match status" value="1"/>
</dbReference>
<feature type="compositionally biased region" description="Low complexity" evidence="2">
    <location>
        <begin position="11"/>
        <end position="22"/>
    </location>
</feature>
<evidence type="ECO:0000256" key="1">
    <source>
        <dbReference type="ARBA" id="ARBA00005361"/>
    </source>
</evidence>
<evidence type="ECO:0000313" key="3">
    <source>
        <dbReference type="Proteomes" id="UP000694865"/>
    </source>
</evidence>
<dbReference type="Proteomes" id="UP000694865">
    <property type="component" value="Unplaced"/>
</dbReference>
<dbReference type="PANTHER" id="PTHR21255">
    <property type="entry name" value="T-COMPLEX-ASSOCIATED-TESTIS-EXPRESSED 1/ DYNEIN LIGHT CHAIN"/>
    <property type="match status" value="1"/>
</dbReference>
<evidence type="ECO:0000256" key="2">
    <source>
        <dbReference type="SAM" id="MobiDB-lite"/>
    </source>
</evidence>
<reference evidence="4" key="1">
    <citation type="submission" date="2025-08" db="UniProtKB">
        <authorList>
            <consortium name="RefSeq"/>
        </authorList>
    </citation>
    <scope>IDENTIFICATION</scope>
    <source>
        <tissue evidence="4">Testes</tissue>
    </source>
</reference>
<dbReference type="RefSeq" id="XP_002731769.1">
    <property type="nucleotide sequence ID" value="XM_002731723.1"/>
</dbReference>
<dbReference type="InterPro" id="IPR005334">
    <property type="entry name" value="Tctex-1-like"/>
</dbReference>
<feature type="region of interest" description="Disordered" evidence="2">
    <location>
        <begin position="1"/>
        <end position="36"/>
    </location>
</feature>
<dbReference type="Gene3D" id="3.30.1140.40">
    <property type="entry name" value="Tctex-1"/>
    <property type="match status" value="1"/>
</dbReference>
<organism evidence="3 4">
    <name type="scientific">Saccoglossus kowalevskii</name>
    <name type="common">Acorn worm</name>
    <dbReference type="NCBI Taxonomy" id="10224"/>
    <lineage>
        <taxon>Eukaryota</taxon>
        <taxon>Metazoa</taxon>
        <taxon>Hemichordata</taxon>
        <taxon>Enteropneusta</taxon>
        <taxon>Harrimaniidae</taxon>
        <taxon>Saccoglossus</taxon>
    </lineage>
</organism>
<dbReference type="CDD" id="cd21451">
    <property type="entry name" value="DLC-like_TCTEX1D"/>
    <property type="match status" value="1"/>
</dbReference>
<protein>
    <submittedName>
        <fullName evidence="4">Tctex1 domain-containing protein 1-A-like</fullName>
    </submittedName>
</protein>
<proteinExistence type="inferred from homology"/>
<gene>
    <name evidence="4" type="primary">LOC100371047</name>
</gene>
<dbReference type="PANTHER" id="PTHR21255:SF65">
    <property type="entry name" value="TCTEX1 DOMAIN-CONTAINING PROTEIN 2"/>
    <property type="match status" value="1"/>
</dbReference>
<dbReference type="GeneID" id="100371047"/>
<keyword evidence="3" id="KW-1185">Reference proteome</keyword>